<protein>
    <submittedName>
        <fullName evidence="1">Uncharacterized protein</fullName>
    </submittedName>
</protein>
<accession>A0ABT2Q156</accession>
<reference evidence="2" key="1">
    <citation type="submission" date="2023-07" db="EMBL/GenBank/DDBJ databases">
        <title>Novel Mycoplasma species identified in domestic and wild animals.</title>
        <authorList>
            <person name="Volokhov D.V."/>
            <person name="Furtak V.A."/>
            <person name="Zagorodnyaya T.A."/>
        </authorList>
    </citation>
    <scope>NUCLEOTIDE SEQUENCE [LARGE SCALE GENOMIC DNA]</scope>
    <source>
        <strain evidence="2">92-19</strain>
    </source>
</reference>
<dbReference type="Proteomes" id="UP001209076">
    <property type="component" value="Unassembled WGS sequence"/>
</dbReference>
<proteinExistence type="predicted"/>
<sequence length="78" mass="9064">MSIYPIIEFDDNDDVFIRPFVRIEGLIAVALFRNVKYGSIIYAGDDLTNDTWDSRKWKSRTSIRMALVSFCRDVVKSI</sequence>
<dbReference type="EMBL" id="JAOEGN010000026">
    <property type="protein sequence ID" value="MCU0105737.1"/>
    <property type="molecule type" value="Genomic_DNA"/>
</dbReference>
<evidence type="ECO:0000313" key="2">
    <source>
        <dbReference type="Proteomes" id="UP001209076"/>
    </source>
</evidence>
<comment type="caution">
    <text evidence="1">The sequence shown here is derived from an EMBL/GenBank/DDBJ whole genome shotgun (WGS) entry which is preliminary data.</text>
</comment>
<name>A0ABT2Q156_9MOLU</name>
<evidence type="ECO:0000313" key="1">
    <source>
        <dbReference type="EMBL" id="MCU0105737.1"/>
    </source>
</evidence>
<dbReference type="RefSeq" id="WP_262097056.1">
    <property type="nucleotide sequence ID" value="NZ_JAOEGN010000026.1"/>
</dbReference>
<keyword evidence="2" id="KW-1185">Reference proteome</keyword>
<gene>
    <name evidence="1" type="ORF">N7603_08765</name>
</gene>
<organism evidence="1 2">
    <name type="scientific">Paracholeplasma vituli</name>
    <dbReference type="NCBI Taxonomy" id="69473"/>
    <lineage>
        <taxon>Bacteria</taxon>
        <taxon>Bacillati</taxon>
        <taxon>Mycoplasmatota</taxon>
        <taxon>Mollicutes</taxon>
        <taxon>Acholeplasmatales</taxon>
        <taxon>Acholeplasmataceae</taxon>
        <taxon>Paracholeplasma</taxon>
    </lineage>
</organism>